<sequence>MPVSCSTECQQRNVVSWTSMLCALLRAGRTREAKALFDTMPQRNVVSWNAMMYARLGPSTGLAGSSGEILRRAPPARTPSAGTR</sequence>
<keyword evidence="5" id="KW-1185">Reference proteome</keyword>
<dbReference type="Proteomes" id="UP001189122">
    <property type="component" value="Unassembled WGS sequence"/>
</dbReference>
<evidence type="ECO:0008006" key="6">
    <source>
        <dbReference type="Google" id="ProtNLM"/>
    </source>
</evidence>
<dbReference type="Gene3D" id="1.25.40.10">
    <property type="entry name" value="Tetratricopeptide repeat domain"/>
    <property type="match status" value="1"/>
</dbReference>
<feature type="repeat" description="PPR" evidence="2">
    <location>
        <begin position="13"/>
        <end position="47"/>
    </location>
</feature>
<name>A0ABN7EC59_SPIIN</name>
<dbReference type="InterPro" id="IPR011990">
    <property type="entry name" value="TPR-like_helical_dom_sf"/>
</dbReference>
<dbReference type="InterPro" id="IPR002885">
    <property type="entry name" value="PPR_rpt"/>
</dbReference>
<dbReference type="NCBIfam" id="TIGR00756">
    <property type="entry name" value="PPR"/>
    <property type="match status" value="1"/>
</dbReference>
<dbReference type="Pfam" id="PF13041">
    <property type="entry name" value="PPR_2"/>
    <property type="match status" value="1"/>
</dbReference>
<evidence type="ECO:0000313" key="5">
    <source>
        <dbReference type="Proteomes" id="UP001189122"/>
    </source>
</evidence>
<comment type="caution">
    <text evidence="4">The sequence shown here is derived from an EMBL/GenBank/DDBJ whole genome shotgun (WGS) entry which is preliminary data.</text>
</comment>
<evidence type="ECO:0000256" key="3">
    <source>
        <dbReference type="SAM" id="MobiDB-lite"/>
    </source>
</evidence>
<gene>
    <name evidence="4" type="ORF">SI7747_UN021830</name>
</gene>
<evidence type="ECO:0000256" key="2">
    <source>
        <dbReference type="PROSITE-ProRule" id="PRU00708"/>
    </source>
</evidence>
<protein>
    <recommendedName>
        <fullName evidence="6">Pentatricopeptide repeat-containing protein</fullName>
    </recommendedName>
</protein>
<evidence type="ECO:0000313" key="4">
    <source>
        <dbReference type="EMBL" id="CAA6675488.1"/>
    </source>
</evidence>
<proteinExistence type="predicted"/>
<organism evidence="4 5">
    <name type="scientific">Spirodela intermedia</name>
    <name type="common">Intermediate duckweed</name>
    <dbReference type="NCBI Taxonomy" id="51605"/>
    <lineage>
        <taxon>Eukaryota</taxon>
        <taxon>Viridiplantae</taxon>
        <taxon>Streptophyta</taxon>
        <taxon>Embryophyta</taxon>
        <taxon>Tracheophyta</taxon>
        <taxon>Spermatophyta</taxon>
        <taxon>Magnoliopsida</taxon>
        <taxon>Liliopsida</taxon>
        <taxon>Araceae</taxon>
        <taxon>Lemnoideae</taxon>
        <taxon>Spirodela</taxon>
    </lineage>
</organism>
<dbReference type="PROSITE" id="PS51375">
    <property type="entry name" value="PPR"/>
    <property type="match status" value="1"/>
</dbReference>
<reference evidence="5" key="1">
    <citation type="journal article" date="2020" name="Sci. Rep.">
        <title>Chromosome-scale genome assembly for the duckweed Spirodela intermedia, integrating cytogenetic maps, PacBio and Oxford Nanopore libraries.</title>
        <authorList>
            <person name="Hoang P.T.N."/>
            <person name="Fiebig A."/>
            <person name="Novak P."/>
            <person name="Macas J."/>
            <person name="Cao H.X."/>
            <person name="Stepanenko A."/>
            <person name="Chen G."/>
            <person name="Borisjuk N."/>
            <person name="Scholz U."/>
            <person name="Schubert I."/>
        </authorList>
    </citation>
    <scope>NUCLEOTIDE SEQUENCE [LARGE SCALE GENOMIC DNA]</scope>
</reference>
<keyword evidence="1" id="KW-0677">Repeat</keyword>
<dbReference type="EMBL" id="CACRZD030000331">
    <property type="protein sequence ID" value="CAA6675488.1"/>
    <property type="molecule type" value="Genomic_DNA"/>
</dbReference>
<evidence type="ECO:0000256" key="1">
    <source>
        <dbReference type="ARBA" id="ARBA00022737"/>
    </source>
</evidence>
<accession>A0ABN7EC59</accession>
<feature type="region of interest" description="Disordered" evidence="3">
    <location>
        <begin position="61"/>
        <end position="84"/>
    </location>
</feature>